<dbReference type="CDD" id="cd20404">
    <property type="entry name" value="Tudor_Agenet_AtEML-like"/>
    <property type="match status" value="1"/>
</dbReference>
<reference evidence="10" key="1">
    <citation type="submission" date="2022-08" db="EMBL/GenBank/DDBJ databases">
        <authorList>
            <person name="Gutierrez-Valencia J."/>
        </authorList>
    </citation>
    <scope>NUCLEOTIDE SEQUENCE</scope>
</reference>
<evidence type="ECO:0000313" key="10">
    <source>
        <dbReference type="EMBL" id="CAI0444170.1"/>
    </source>
</evidence>
<keyword evidence="2" id="KW-0132">Cell division</keyword>
<feature type="compositionally biased region" description="Basic and acidic residues" evidence="8">
    <location>
        <begin position="487"/>
        <end position="503"/>
    </location>
</feature>
<dbReference type="InterPro" id="IPR016024">
    <property type="entry name" value="ARM-type_fold"/>
</dbReference>
<dbReference type="Pfam" id="PF20168">
    <property type="entry name" value="PDS5"/>
    <property type="match status" value="1"/>
</dbReference>
<evidence type="ECO:0000259" key="9">
    <source>
        <dbReference type="SMART" id="SM00333"/>
    </source>
</evidence>
<dbReference type="GO" id="GO:0006281">
    <property type="term" value="P:DNA repair"/>
    <property type="evidence" value="ECO:0007669"/>
    <property type="project" value="UniProtKB-KW"/>
</dbReference>
<feature type="region of interest" description="Disordered" evidence="8">
    <location>
        <begin position="695"/>
        <end position="950"/>
    </location>
</feature>
<feature type="compositionally biased region" description="Basic and acidic residues" evidence="8">
    <location>
        <begin position="744"/>
        <end position="758"/>
    </location>
</feature>
<feature type="compositionally biased region" description="Basic and acidic residues" evidence="8">
    <location>
        <begin position="327"/>
        <end position="336"/>
    </location>
</feature>
<feature type="compositionally biased region" description="Basic and acidic residues" evidence="8">
    <location>
        <begin position="601"/>
        <end position="612"/>
    </location>
</feature>
<protein>
    <recommendedName>
        <fullName evidence="9">Tudor domain-containing protein</fullName>
    </recommendedName>
</protein>
<feature type="compositionally biased region" description="Low complexity" evidence="8">
    <location>
        <begin position="834"/>
        <end position="845"/>
    </location>
</feature>
<sequence length="950" mass="101787">MASGDRELEQQLEEAGNKLLNPPSSVDELLPLLDQVESYLAKVEQSPTESMQSALAPSQNALITDQLFRHSDVDVKAAVASCISEITRITAPEAPYEDDQMKDVFHLIVSSFDNLDDKSSRSYTKRTSILETVAKVRSCVVMLDLDLDALILEMFQKFLKSVRDYHPENVVTSMETIMHLVLEESEDCHTKLFSPLLACVKKGNEEVLPVARKLVEGVLAKCSLPLKHALLAAMKALQTSLDDYSDAVVSICQDVPPEDIDQPDNNKVEGSKSDMALVNEGAKANKEVTAGVGPSEVPDSAGDKSSKSVVSNGVAKTREAQVLAESDSLKTQEKGKATRYTKSANPATNADVSATEKAAKKESRPELSNRKRARKSKSSAKLIERSEVIHTADEKDAEKLPEGKSHGKDAPNSPHAEKSVPGDAAVASESKHKNDIQPSSPKAADGESLTASPSVSESPVDETLAKKVARLKKKEGSVKGLVQSTDDVQKRASEGTSDSEVKPTKRGRKGPSGISNKEKSVKITEASKKEFGGSELDAKLLKQSFKADEGSKNAEGSSSKQSEDKNQRVRGKALSGKNVAKSLPNDDENENISSLKSAVKQVKDEHPVEETPKTSSKRKRDVGKSAGKEMTSSKRKRDVGKSSEKEVASDAKDYGDEIVGKRVQVWWPQDRKFYKGTVNSYDSTKKKHLVIYDDGEEENLNMKRQKFDILNSESGGSDLEDEGEAAKPSSPDASSEIPAKKKAKTEQSAKKEKMDASPKRGGGASSKSKSSAARGKPGRKPKEVNQTDAEDPKSSMKTEDDSGTKNKEPTLESGGKSGDVASSKTPGKSKTTDDSVAATKATTSTKSKDDGGASSSAKLSKAKQSTKKTAGGRSSSSAKGKGIKGGAKSKANGTGKPKTGSTKAKDTEVEDSTDDESGKEEEIIKENPTSKGQASEAKSGKKRPREAKLE</sequence>
<feature type="domain" description="Tudor" evidence="9">
    <location>
        <begin position="655"/>
        <end position="713"/>
    </location>
</feature>
<feature type="region of interest" description="Disordered" evidence="8">
    <location>
        <begin position="284"/>
        <end position="655"/>
    </location>
</feature>
<dbReference type="SMART" id="SM00333">
    <property type="entry name" value="TUDOR"/>
    <property type="match status" value="1"/>
</dbReference>
<evidence type="ECO:0000256" key="1">
    <source>
        <dbReference type="ARBA" id="ARBA00004123"/>
    </source>
</evidence>
<dbReference type="GO" id="GO:0007064">
    <property type="term" value="P:mitotic sister chromatid cohesion"/>
    <property type="evidence" value="ECO:0007669"/>
    <property type="project" value="InterPro"/>
</dbReference>
<evidence type="ECO:0000256" key="8">
    <source>
        <dbReference type="SAM" id="MobiDB-lite"/>
    </source>
</evidence>
<name>A0AAV0MCZ7_9ROSI</name>
<evidence type="ECO:0000256" key="2">
    <source>
        <dbReference type="ARBA" id="ARBA00022618"/>
    </source>
</evidence>
<comment type="caution">
    <text evidence="10">The sequence shown here is derived from an EMBL/GenBank/DDBJ whole genome shotgun (WGS) entry which is preliminary data.</text>
</comment>
<keyword evidence="4" id="KW-0498">Mitosis</keyword>
<feature type="compositionally biased region" description="Polar residues" evidence="8">
    <location>
        <begin position="340"/>
        <end position="352"/>
    </location>
</feature>
<keyword evidence="3" id="KW-0227">DNA damage</keyword>
<keyword evidence="5" id="KW-0234">DNA repair</keyword>
<keyword evidence="11" id="KW-1185">Reference proteome</keyword>
<feature type="compositionally biased region" description="Polar residues" evidence="8">
    <location>
        <begin position="820"/>
        <end position="829"/>
    </location>
</feature>
<feature type="compositionally biased region" description="Basic and acidic residues" evidence="8">
    <location>
        <begin position="780"/>
        <end position="810"/>
    </location>
</feature>
<keyword evidence="7" id="KW-0131">Cell cycle</keyword>
<keyword evidence="6" id="KW-0539">Nucleus</keyword>
<dbReference type="InterPro" id="IPR002999">
    <property type="entry name" value="Tudor"/>
</dbReference>
<evidence type="ECO:0000256" key="6">
    <source>
        <dbReference type="ARBA" id="ARBA00023242"/>
    </source>
</evidence>
<dbReference type="SUPFAM" id="SSF48371">
    <property type="entry name" value="ARM repeat"/>
    <property type="match status" value="1"/>
</dbReference>
<feature type="compositionally biased region" description="Low complexity" evidence="8">
    <location>
        <begin position="867"/>
        <end position="891"/>
    </location>
</feature>
<comment type="subcellular location">
    <subcellularLocation>
        <location evidence="1">Nucleus</location>
    </subcellularLocation>
</comment>
<dbReference type="PANTHER" id="PTHR12663:SF3">
    <property type="entry name" value="SISTER CHROMATID COHESION PROTEIN PDS5 HOMOLOG C"/>
    <property type="match status" value="1"/>
</dbReference>
<dbReference type="GO" id="GO:0000785">
    <property type="term" value="C:chromatin"/>
    <property type="evidence" value="ECO:0007669"/>
    <property type="project" value="TreeGrafter"/>
</dbReference>
<feature type="compositionally biased region" description="Basic and acidic residues" evidence="8">
    <location>
        <begin position="639"/>
        <end position="655"/>
    </location>
</feature>
<dbReference type="SUPFAM" id="SSF63748">
    <property type="entry name" value="Tudor/PWWP/MBT"/>
    <property type="match status" value="1"/>
</dbReference>
<dbReference type="GO" id="GO:0051301">
    <property type="term" value="P:cell division"/>
    <property type="evidence" value="ECO:0007669"/>
    <property type="project" value="UniProtKB-KW"/>
</dbReference>
<dbReference type="GO" id="GO:0035825">
    <property type="term" value="P:homologous recombination"/>
    <property type="evidence" value="ECO:0007669"/>
    <property type="project" value="UniProtKB-ARBA"/>
</dbReference>
<feature type="compositionally biased region" description="Basic and acidic residues" evidence="8">
    <location>
        <begin position="516"/>
        <end position="552"/>
    </location>
</feature>
<dbReference type="GO" id="GO:0005634">
    <property type="term" value="C:nucleus"/>
    <property type="evidence" value="ECO:0007669"/>
    <property type="project" value="UniProtKB-SubCell"/>
</dbReference>
<dbReference type="EMBL" id="CAMGYJ010000007">
    <property type="protein sequence ID" value="CAI0444170.1"/>
    <property type="molecule type" value="Genomic_DNA"/>
</dbReference>
<feature type="compositionally biased region" description="Basic residues" evidence="8">
    <location>
        <begin position="940"/>
        <end position="950"/>
    </location>
</feature>
<evidence type="ECO:0000313" key="11">
    <source>
        <dbReference type="Proteomes" id="UP001154282"/>
    </source>
</evidence>
<proteinExistence type="predicted"/>
<dbReference type="Proteomes" id="UP001154282">
    <property type="component" value="Unassembled WGS sequence"/>
</dbReference>
<organism evidence="10 11">
    <name type="scientific">Linum tenue</name>
    <dbReference type="NCBI Taxonomy" id="586396"/>
    <lineage>
        <taxon>Eukaryota</taxon>
        <taxon>Viridiplantae</taxon>
        <taxon>Streptophyta</taxon>
        <taxon>Embryophyta</taxon>
        <taxon>Tracheophyta</taxon>
        <taxon>Spermatophyta</taxon>
        <taxon>Magnoliopsida</taxon>
        <taxon>eudicotyledons</taxon>
        <taxon>Gunneridae</taxon>
        <taxon>Pentapetalae</taxon>
        <taxon>rosids</taxon>
        <taxon>fabids</taxon>
        <taxon>Malpighiales</taxon>
        <taxon>Linaceae</taxon>
        <taxon>Linum</taxon>
    </lineage>
</organism>
<dbReference type="PANTHER" id="PTHR12663">
    <property type="entry name" value="ANDROGEN INDUCED INHIBITOR OF PROLIFERATION AS3 / PDS5-RELATED"/>
    <property type="match status" value="1"/>
</dbReference>
<dbReference type="Gene3D" id="2.30.30.140">
    <property type="match status" value="1"/>
</dbReference>
<feature type="compositionally biased region" description="Acidic residues" evidence="8">
    <location>
        <begin position="908"/>
        <end position="919"/>
    </location>
</feature>
<feature type="compositionally biased region" description="Basic and acidic residues" evidence="8">
    <location>
        <begin position="382"/>
        <end position="420"/>
    </location>
</feature>
<feature type="compositionally biased region" description="Basic and acidic residues" evidence="8">
    <location>
        <begin position="357"/>
        <end position="369"/>
    </location>
</feature>
<evidence type="ECO:0000256" key="5">
    <source>
        <dbReference type="ARBA" id="ARBA00023204"/>
    </source>
</evidence>
<dbReference type="AlphaFoldDB" id="A0AAV0MCZ7"/>
<feature type="compositionally biased region" description="Low complexity" evidence="8">
    <location>
        <begin position="765"/>
        <end position="775"/>
    </location>
</feature>
<evidence type="ECO:0000256" key="3">
    <source>
        <dbReference type="ARBA" id="ARBA00022763"/>
    </source>
</evidence>
<gene>
    <name evidence="10" type="ORF">LITE_LOCUS27986</name>
</gene>
<accession>A0AAV0MCZ7</accession>
<evidence type="ECO:0000256" key="4">
    <source>
        <dbReference type="ARBA" id="ARBA00022776"/>
    </source>
</evidence>
<dbReference type="InterPro" id="IPR039776">
    <property type="entry name" value="Pds5"/>
</dbReference>
<evidence type="ECO:0000256" key="7">
    <source>
        <dbReference type="ARBA" id="ARBA00023306"/>
    </source>
</evidence>